<dbReference type="PANTHER" id="PTHR36966">
    <property type="entry name" value="REP-ASSOCIATED TYROSINE TRANSPOSASE"/>
    <property type="match status" value="1"/>
</dbReference>
<dbReference type="AlphaFoldDB" id="A0A2N3HZR2"/>
<evidence type="ECO:0000313" key="1">
    <source>
        <dbReference type="EMBL" id="PKQ63558.1"/>
    </source>
</evidence>
<proteinExistence type="predicted"/>
<name>A0A2N3HZR2_9BACT</name>
<dbReference type="GO" id="GO:0004803">
    <property type="term" value="F:transposase activity"/>
    <property type="evidence" value="ECO:0007669"/>
    <property type="project" value="InterPro"/>
</dbReference>
<dbReference type="InterPro" id="IPR052715">
    <property type="entry name" value="RAYT_transposase"/>
</dbReference>
<accession>A0A2N3HZR2</accession>
<dbReference type="Gene3D" id="3.30.70.1290">
    <property type="entry name" value="Transposase IS200-like"/>
    <property type="match status" value="1"/>
</dbReference>
<dbReference type="GO" id="GO:0043565">
    <property type="term" value="F:sequence-specific DNA binding"/>
    <property type="evidence" value="ECO:0007669"/>
    <property type="project" value="TreeGrafter"/>
</dbReference>
<organism evidence="1 2">
    <name type="scientific">Labilibaculum filiforme</name>
    <dbReference type="NCBI Taxonomy" id="1940526"/>
    <lineage>
        <taxon>Bacteria</taxon>
        <taxon>Pseudomonadati</taxon>
        <taxon>Bacteroidota</taxon>
        <taxon>Bacteroidia</taxon>
        <taxon>Marinilabiliales</taxon>
        <taxon>Marinifilaceae</taxon>
        <taxon>Labilibaculum</taxon>
    </lineage>
</organism>
<dbReference type="EMBL" id="MVDD01000005">
    <property type="protein sequence ID" value="PKQ63558.1"/>
    <property type="molecule type" value="Genomic_DNA"/>
</dbReference>
<gene>
    <name evidence="1" type="ORF">BZG02_09305</name>
</gene>
<dbReference type="GO" id="GO:0006313">
    <property type="term" value="P:DNA transposition"/>
    <property type="evidence" value="ECO:0007669"/>
    <property type="project" value="InterPro"/>
</dbReference>
<sequence length="143" mass="16820">MFPFQGNFTFFLSKMKKFQNKYRIPSARAVWWNYFNEGRYYVTICSHNRQWFFGSISDQKMELSSIGKLAHQFWFGIPDHFPFVKWHAFVVMPNHVHGIIEISNAVDVACNVSTLQFISHILTIIRVTFSLFTELSSVLINET</sequence>
<evidence type="ECO:0000313" key="2">
    <source>
        <dbReference type="Proteomes" id="UP000233535"/>
    </source>
</evidence>
<dbReference type="SUPFAM" id="SSF143422">
    <property type="entry name" value="Transposase IS200-like"/>
    <property type="match status" value="1"/>
</dbReference>
<dbReference type="PANTHER" id="PTHR36966:SF1">
    <property type="entry name" value="REP-ASSOCIATED TYROSINE TRANSPOSASE"/>
    <property type="match status" value="1"/>
</dbReference>
<comment type="caution">
    <text evidence="1">The sequence shown here is derived from an EMBL/GenBank/DDBJ whole genome shotgun (WGS) entry which is preliminary data.</text>
</comment>
<keyword evidence="2" id="KW-1185">Reference proteome</keyword>
<protein>
    <recommendedName>
        <fullName evidence="3">Transposase IS200-like domain-containing protein</fullName>
    </recommendedName>
</protein>
<dbReference type="Proteomes" id="UP000233535">
    <property type="component" value="Unassembled WGS sequence"/>
</dbReference>
<dbReference type="InterPro" id="IPR036515">
    <property type="entry name" value="Transposase_17_sf"/>
</dbReference>
<evidence type="ECO:0008006" key="3">
    <source>
        <dbReference type="Google" id="ProtNLM"/>
    </source>
</evidence>
<reference evidence="1 2" key="1">
    <citation type="journal article" date="2017" name="Front. Microbiol.">
        <title>Labilibaculum manganireducens gen. nov., sp. nov. and Labilibaculum filiforme sp. nov., Novel Bacteroidetes Isolated from Subsurface Sediments of the Baltic Sea.</title>
        <authorList>
            <person name="Vandieken V."/>
            <person name="Marshall I.P."/>
            <person name="Niemann H."/>
            <person name="Engelen B."/>
            <person name="Cypionka H."/>
        </authorList>
    </citation>
    <scope>NUCLEOTIDE SEQUENCE [LARGE SCALE GENOMIC DNA]</scope>
    <source>
        <strain evidence="1 2">59.16B</strain>
    </source>
</reference>